<dbReference type="PANTHER" id="PTHR43433:SF1">
    <property type="entry name" value="BLL5160 PROTEIN"/>
    <property type="match status" value="1"/>
</dbReference>
<reference evidence="2 3" key="1">
    <citation type="submission" date="2016-10" db="EMBL/GenBank/DDBJ databases">
        <authorList>
            <person name="de Groot N.N."/>
        </authorList>
    </citation>
    <scope>NUCLEOTIDE SEQUENCE [LARGE SCALE GENOMIC DNA]</scope>
    <source>
        <strain evidence="2 3">DSM 45317</strain>
    </source>
</reference>
<dbReference type="InterPro" id="IPR050471">
    <property type="entry name" value="AB_hydrolase"/>
</dbReference>
<sequence length="255" mass="26742">MTTARLHAVEDGPADGPVLVLGPSLGTDTGLFDAQVAEFAGTHRVIRYDLRGHGGSEVVAGTCTMADLARDVLALLDGLGVERFSYAGVSIGGAIGQQLALTVPERLEKLAIIASAAQFADPPSWPVRARQVREQGTEILVPSRTGTWFTEEWAAENPKAAERLLQMLRDTPAEGYAACCEAIGTFDVRDRLGGISTPTLAIAGAEDPATPPDMVRLIAEGIDGAEFVVVPGAAHLPNATDPETVNAALRRHLGS</sequence>
<accession>A0A1I4KKZ7</accession>
<dbReference type="PRINTS" id="PR00111">
    <property type="entry name" value="ABHYDROLASE"/>
</dbReference>
<dbReference type="InParanoid" id="A0A1I4KKZ7"/>
<evidence type="ECO:0000313" key="3">
    <source>
        <dbReference type="Proteomes" id="UP000199152"/>
    </source>
</evidence>
<dbReference type="PANTHER" id="PTHR43433">
    <property type="entry name" value="HYDROLASE, ALPHA/BETA FOLD FAMILY PROTEIN"/>
    <property type="match status" value="1"/>
</dbReference>
<dbReference type="Gene3D" id="3.40.50.1820">
    <property type="entry name" value="alpha/beta hydrolase"/>
    <property type="match status" value="1"/>
</dbReference>
<dbReference type="InterPro" id="IPR029058">
    <property type="entry name" value="AB_hydrolase_fold"/>
</dbReference>
<dbReference type="OrthoDB" id="9802489at2"/>
<organism evidence="2 3">
    <name type="scientific">Geodermatophilus ruber</name>
    <dbReference type="NCBI Taxonomy" id="504800"/>
    <lineage>
        <taxon>Bacteria</taxon>
        <taxon>Bacillati</taxon>
        <taxon>Actinomycetota</taxon>
        <taxon>Actinomycetes</taxon>
        <taxon>Geodermatophilales</taxon>
        <taxon>Geodermatophilaceae</taxon>
        <taxon>Geodermatophilus</taxon>
    </lineage>
</organism>
<feature type="domain" description="AB hydrolase-1" evidence="1">
    <location>
        <begin position="17"/>
        <end position="241"/>
    </location>
</feature>
<evidence type="ECO:0000313" key="2">
    <source>
        <dbReference type="EMBL" id="SFL79243.1"/>
    </source>
</evidence>
<dbReference type="NCBIfam" id="TIGR02427">
    <property type="entry name" value="protocat_pcaD"/>
    <property type="match status" value="1"/>
</dbReference>
<dbReference type="EMBL" id="FOSW01000018">
    <property type="protein sequence ID" value="SFL79243.1"/>
    <property type="molecule type" value="Genomic_DNA"/>
</dbReference>
<protein>
    <submittedName>
        <fullName evidence="2">3-oxoadipate enol-lactonase</fullName>
    </submittedName>
</protein>
<dbReference type="STRING" id="504800.SAMN04488085_11818"/>
<proteinExistence type="predicted"/>
<dbReference type="SUPFAM" id="SSF53474">
    <property type="entry name" value="alpha/beta-Hydrolases"/>
    <property type="match status" value="1"/>
</dbReference>
<evidence type="ECO:0000259" key="1">
    <source>
        <dbReference type="Pfam" id="PF00561"/>
    </source>
</evidence>
<dbReference type="AlphaFoldDB" id="A0A1I4KKZ7"/>
<dbReference type="InterPro" id="IPR026968">
    <property type="entry name" value="PcaD/CatD"/>
</dbReference>
<dbReference type="GO" id="GO:0042952">
    <property type="term" value="P:beta-ketoadipate pathway"/>
    <property type="evidence" value="ECO:0007669"/>
    <property type="project" value="InterPro"/>
</dbReference>
<keyword evidence="3" id="KW-1185">Reference proteome</keyword>
<dbReference type="Pfam" id="PF00561">
    <property type="entry name" value="Abhydrolase_1"/>
    <property type="match status" value="1"/>
</dbReference>
<dbReference type="GO" id="GO:0047570">
    <property type="term" value="F:3-oxoadipate enol-lactonase activity"/>
    <property type="evidence" value="ECO:0007669"/>
    <property type="project" value="InterPro"/>
</dbReference>
<gene>
    <name evidence="2" type="ORF">SAMN04488085_11818</name>
</gene>
<name>A0A1I4KKZ7_9ACTN</name>
<dbReference type="InterPro" id="IPR000073">
    <property type="entry name" value="AB_hydrolase_1"/>
</dbReference>
<dbReference type="Proteomes" id="UP000199152">
    <property type="component" value="Unassembled WGS sequence"/>
</dbReference>
<dbReference type="RefSeq" id="WP_091329318.1">
    <property type="nucleotide sequence ID" value="NZ_FOSW01000018.1"/>
</dbReference>